<accession>A0AAV1T2M1</accession>
<comment type="caution">
    <text evidence="2">The sequence shown here is derived from an EMBL/GenBank/DDBJ whole genome shotgun (WGS) entry which is preliminary data.</text>
</comment>
<name>A0AAV1T2M1_9STRA</name>
<evidence type="ECO:0000313" key="3">
    <source>
        <dbReference type="Proteomes" id="UP001162060"/>
    </source>
</evidence>
<feature type="region of interest" description="Disordered" evidence="1">
    <location>
        <begin position="1"/>
        <end position="20"/>
    </location>
</feature>
<evidence type="ECO:0000313" key="2">
    <source>
        <dbReference type="EMBL" id="CAK7893645.1"/>
    </source>
</evidence>
<sequence>MAGRLPSAFRKSVAPSSQLSDQPVRVQFPTFLFSFCPHLAAVNAFGRKKLRAKPLRH</sequence>
<dbReference type="Proteomes" id="UP001162060">
    <property type="component" value="Unassembled WGS sequence"/>
</dbReference>
<reference evidence="2" key="1">
    <citation type="submission" date="2024-01" db="EMBL/GenBank/DDBJ databases">
        <authorList>
            <person name="Webb A."/>
        </authorList>
    </citation>
    <scope>NUCLEOTIDE SEQUENCE</scope>
    <source>
        <strain evidence="2">Pm1</strain>
    </source>
</reference>
<proteinExistence type="predicted"/>
<organism evidence="2 3">
    <name type="scientific">Peronospora matthiolae</name>
    <dbReference type="NCBI Taxonomy" id="2874970"/>
    <lineage>
        <taxon>Eukaryota</taxon>
        <taxon>Sar</taxon>
        <taxon>Stramenopiles</taxon>
        <taxon>Oomycota</taxon>
        <taxon>Peronosporomycetes</taxon>
        <taxon>Peronosporales</taxon>
        <taxon>Peronosporaceae</taxon>
        <taxon>Peronospora</taxon>
    </lineage>
</organism>
<protein>
    <submittedName>
        <fullName evidence="2">Uncharacterized protein</fullName>
    </submittedName>
</protein>
<evidence type="ECO:0000256" key="1">
    <source>
        <dbReference type="SAM" id="MobiDB-lite"/>
    </source>
</evidence>
<dbReference type="AlphaFoldDB" id="A0AAV1T2M1"/>
<gene>
    <name evidence="2" type="ORF">PM001_LOCUS644</name>
</gene>
<dbReference type="EMBL" id="CAKLBY020000003">
    <property type="protein sequence ID" value="CAK7893645.1"/>
    <property type="molecule type" value="Genomic_DNA"/>
</dbReference>